<dbReference type="OrthoDB" id="5431035at2"/>
<evidence type="ECO:0000313" key="3">
    <source>
        <dbReference type="Proteomes" id="UP000264541"/>
    </source>
</evidence>
<name>A0A372LV17_9BACI</name>
<keyword evidence="3" id="KW-1185">Reference proteome</keyword>
<sequence length="161" mass="16458">MTARKAAIIALFIALSTVGAAIKIPAVVGSVALDTFPALLASALLGVPAGSIIAALGHIVSAIIGGMPLGQLHIIIAVEMAIIVGIFGFLYLKGRKKTAVAVFFVGNALIAPLPFIMFLGTPFYIAVVPSLIAGAFINVMAAFLAIPRIGPILKKRTAAGR</sequence>
<dbReference type="AlphaFoldDB" id="A0A372LV17"/>
<organism evidence="2 3">
    <name type="scientific">Peribacillus saganii</name>
    <dbReference type="NCBI Taxonomy" id="2303992"/>
    <lineage>
        <taxon>Bacteria</taxon>
        <taxon>Bacillati</taxon>
        <taxon>Bacillota</taxon>
        <taxon>Bacilli</taxon>
        <taxon>Bacillales</taxon>
        <taxon>Bacillaceae</taxon>
        <taxon>Peribacillus</taxon>
    </lineage>
</organism>
<protein>
    <submittedName>
        <fullName evidence="2">ECF transporter S component</fullName>
    </submittedName>
</protein>
<feature type="transmembrane region" description="Helical" evidence="1">
    <location>
        <begin position="123"/>
        <end position="146"/>
    </location>
</feature>
<dbReference type="Proteomes" id="UP000264541">
    <property type="component" value="Unassembled WGS sequence"/>
</dbReference>
<reference evidence="2 3" key="1">
    <citation type="submission" date="2018-08" db="EMBL/GenBank/DDBJ databases">
        <title>Bacillus chawlae sp. nov., Bacillus glennii sp. nov., and Bacillus saganii sp. nov. Isolated from the Vehicle Assembly Building at Kennedy Space Center where the Viking Spacecraft were Assembled.</title>
        <authorList>
            <person name="Seuylemezian A."/>
            <person name="Vaishampayan P."/>
        </authorList>
    </citation>
    <scope>NUCLEOTIDE SEQUENCE [LARGE SCALE GENOMIC DNA]</scope>
    <source>
        <strain evidence="2 3">V47-23a</strain>
    </source>
</reference>
<comment type="caution">
    <text evidence="2">The sequence shown here is derived from an EMBL/GenBank/DDBJ whole genome shotgun (WGS) entry which is preliminary data.</text>
</comment>
<feature type="transmembrane region" description="Helical" evidence="1">
    <location>
        <begin position="99"/>
        <end position="117"/>
    </location>
</feature>
<keyword evidence="1" id="KW-0472">Membrane</keyword>
<feature type="transmembrane region" description="Helical" evidence="1">
    <location>
        <begin position="6"/>
        <end position="26"/>
    </location>
</feature>
<dbReference type="Gene3D" id="1.10.1760.20">
    <property type="match status" value="1"/>
</dbReference>
<dbReference type="InterPro" id="IPR024529">
    <property type="entry name" value="ECF_trnsprt_substrate-spec"/>
</dbReference>
<gene>
    <name evidence="2" type="ORF">D0469_01520</name>
</gene>
<accession>A0A372LV17</accession>
<keyword evidence="1" id="KW-1133">Transmembrane helix</keyword>
<feature type="transmembrane region" description="Helical" evidence="1">
    <location>
        <begin position="70"/>
        <end position="92"/>
    </location>
</feature>
<dbReference type="Pfam" id="PF12822">
    <property type="entry name" value="ECF_trnsprt"/>
    <property type="match status" value="1"/>
</dbReference>
<dbReference type="GO" id="GO:0022857">
    <property type="term" value="F:transmembrane transporter activity"/>
    <property type="evidence" value="ECO:0007669"/>
    <property type="project" value="InterPro"/>
</dbReference>
<proteinExistence type="predicted"/>
<evidence type="ECO:0000313" key="2">
    <source>
        <dbReference type="EMBL" id="RFU71414.1"/>
    </source>
</evidence>
<evidence type="ECO:0000256" key="1">
    <source>
        <dbReference type="SAM" id="Phobius"/>
    </source>
</evidence>
<dbReference type="RefSeq" id="WP_117324898.1">
    <property type="nucleotide sequence ID" value="NZ_QVTE01000004.1"/>
</dbReference>
<keyword evidence="1" id="KW-0812">Transmembrane</keyword>
<dbReference type="EMBL" id="QVTE01000004">
    <property type="protein sequence ID" value="RFU71414.1"/>
    <property type="molecule type" value="Genomic_DNA"/>
</dbReference>